<keyword evidence="1" id="KW-0694">RNA-binding</keyword>
<keyword evidence="5" id="KW-1185">Reference proteome</keyword>
<dbReference type="PROSITE" id="PS50102">
    <property type="entry name" value="RRM"/>
    <property type="match status" value="1"/>
</dbReference>
<evidence type="ECO:0000256" key="1">
    <source>
        <dbReference type="PROSITE-ProRule" id="PRU00176"/>
    </source>
</evidence>
<feature type="region of interest" description="Disordered" evidence="2">
    <location>
        <begin position="445"/>
        <end position="499"/>
    </location>
</feature>
<gene>
    <name evidence="4" type="ORF">RHSIM_Rhsim10G0036800</name>
</gene>
<evidence type="ECO:0000256" key="2">
    <source>
        <dbReference type="SAM" id="MobiDB-lite"/>
    </source>
</evidence>
<dbReference type="Gene3D" id="3.30.70.330">
    <property type="match status" value="3"/>
</dbReference>
<dbReference type="Proteomes" id="UP000626092">
    <property type="component" value="Unassembled WGS sequence"/>
</dbReference>
<dbReference type="InterPro" id="IPR012677">
    <property type="entry name" value="Nucleotide-bd_a/b_plait_sf"/>
</dbReference>
<dbReference type="AlphaFoldDB" id="A0A834GAV3"/>
<dbReference type="InterPro" id="IPR000504">
    <property type="entry name" value="RRM_dom"/>
</dbReference>
<evidence type="ECO:0000259" key="3">
    <source>
        <dbReference type="PROSITE" id="PS50102"/>
    </source>
</evidence>
<dbReference type="InterPro" id="IPR035979">
    <property type="entry name" value="RBD_domain_sf"/>
</dbReference>
<dbReference type="OrthoDB" id="296632at2759"/>
<dbReference type="PANTHER" id="PTHR15592">
    <property type="entry name" value="MATRIN 3/NUCLEAR PROTEIN 220-RELATED"/>
    <property type="match status" value="1"/>
</dbReference>
<dbReference type="Pfam" id="PF00076">
    <property type="entry name" value="RRM_1"/>
    <property type="match status" value="1"/>
</dbReference>
<organism evidence="4 5">
    <name type="scientific">Rhododendron simsii</name>
    <name type="common">Sims's rhododendron</name>
    <dbReference type="NCBI Taxonomy" id="118357"/>
    <lineage>
        <taxon>Eukaryota</taxon>
        <taxon>Viridiplantae</taxon>
        <taxon>Streptophyta</taxon>
        <taxon>Embryophyta</taxon>
        <taxon>Tracheophyta</taxon>
        <taxon>Spermatophyta</taxon>
        <taxon>Magnoliopsida</taxon>
        <taxon>eudicotyledons</taxon>
        <taxon>Gunneridae</taxon>
        <taxon>Pentapetalae</taxon>
        <taxon>asterids</taxon>
        <taxon>Ericales</taxon>
        <taxon>Ericaceae</taxon>
        <taxon>Ericoideae</taxon>
        <taxon>Rhodoreae</taxon>
        <taxon>Rhododendron</taxon>
    </lineage>
</organism>
<comment type="caution">
    <text evidence="4">The sequence shown here is derived from an EMBL/GenBank/DDBJ whole genome shotgun (WGS) entry which is preliminary data.</text>
</comment>
<protein>
    <recommendedName>
        <fullName evidence="3">RRM domain-containing protein</fullName>
    </recommendedName>
</protein>
<dbReference type="SUPFAM" id="SSF54928">
    <property type="entry name" value="RNA-binding domain, RBD"/>
    <property type="match status" value="2"/>
</dbReference>
<feature type="compositionally biased region" description="Low complexity" evidence="2">
    <location>
        <begin position="445"/>
        <end position="460"/>
    </location>
</feature>
<dbReference type="CDD" id="cd12686">
    <property type="entry name" value="RRM1_PTBPH1_PTBPH2"/>
    <property type="match status" value="1"/>
</dbReference>
<sequence length="499" mass="53631">MSTSGQPQFRYTQTPSKVLHLRNLPWECTEEELVEVCKPFGKIVNTKSNVGANRNQAFVEFVDLNQAINMVTYYASSSEPAQVRGKHVYIQYSNRHEIVNNAKGPGDVPGNVLLVTIEGVEAGDVSIDVIHLVFSAFGFVHKIATFEKAAGIDPIQRLAVSWRIVTCNACCRSQSAFSYTLGMEIYELYSGNHCLRKPHASSNRQMDYTNPYLPVNSTAIEGFVQPAVGPDGKIKEPESNVLLASIGNMQYAVTVDVLHTVFATFGTVQKIAIFEKNGGTQALIQYPGRFPLSTLLQNFLTLGFLVCKNHLSCEDTYALAIAIADRYVSTAAVAKEALEGHCIYDGGSCKLHLSYSRHTDLNVKAYCDKSRDYTVPESSLSNGWQNPQVSPMFSGNQFSGGGIASAAQAHMGQGPSWDPNIQAGRPTFVSAPGTFPGQTYAPSSVPAYASASAPPGSSPAMQTGQIGPTVGPRGGSQPSHQPNAGPGGTSRPGQPSYYG</sequence>
<dbReference type="EMBL" id="WJXA01000010">
    <property type="protein sequence ID" value="KAF7129757.1"/>
    <property type="molecule type" value="Genomic_DNA"/>
</dbReference>
<dbReference type="InterPro" id="IPR034792">
    <property type="entry name" value="PTBPH1/PTBPH2_RRM1"/>
</dbReference>
<proteinExistence type="predicted"/>
<reference evidence="4" key="1">
    <citation type="submission" date="2019-11" db="EMBL/GenBank/DDBJ databases">
        <authorList>
            <person name="Liu Y."/>
            <person name="Hou J."/>
            <person name="Li T.-Q."/>
            <person name="Guan C.-H."/>
            <person name="Wu X."/>
            <person name="Wu H.-Z."/>
            <person name="Ling F."/>
            <person name="Zhang R."/>
            <person name="Shi X.-G."/>
            <person name="Ren J.-P."/>
            <person name="Chen E.-F."/>
            <person name="Sun J.-M."/>
        </authorList>
    </citation>
    <scope>NUCLEOTIDE SEQUENCE</scope>
    <source>
        <strain evidence="4">Adult_tree_wgs_1</strain>
        <tissue evidence="4">Leaves</tissue>
    </source>
</reference>
<name>A0A834GAV3_RHOSS</name>
<dbReference type="GO" id="GO:0003723">
    <property type="term" value="F:RNA binding"/>
    <property type="evidence" value="ECO:0007669"/>
    <property type="project" value="UniProtKB-UniRule"/>
</dbReference>
<feature type="domain" description="RRM" evidence="3">
    <location>
        <begin position="17"/>
        <end position="95"/>
    </location>
</feature>
<accession>A0A834GAV3</accession>
<evidence type="ECO:0000313" key="4">
    <source>
        <dbReference type="EMBL" id="KAF7129757.1"/>
    </source>
</evidence>
<evidence type="ECO:0000313" key="5">
    <source>
        <dbReference type="Proteomes" id="UP000626092"/>
    </source>
</evidence>
<dbReference type="SMART" id="SM00360">
    <property type="entry name" value="RRM"/>
    <property type="match status" value="1"/>
</dbReference>